<dbReference type="GeneID" id="63688015"/>
<dbReference type="RefSeq" id="XP_040627838.1">
    <property type="nucleotide sequence ID" value="XM_040772953.1"/>
</dbReference>
<protein>
    <recommendedName>
        <fullName evidence="2">GYF domain-containing protein</fullName>
    </recommendedName>
</protein>
<feature type="compositionally biased region" description="Low complexity" evidence="1">
    <location>
        <begin position="405"/>
        <end position="422"/>
    </location>
</feature>
<dbReference type="Pfam" id="PF02213">
    <property type="entry name" value="GYF"/>
    <property type="match status" value="1"/>
</dbReference>
<evidence type="ECO:0000313" key="3">
    <source>
        <dbReference type="EMBL" id="EJU00941.1"/>
    </source>
</evidence>
<feature type="region of interest" description="Disordered" evidence="1">
    <location>
        <begin position="615"/>
        <end position="655"/>
    </location>
</feature>
<dbReference type="PANTHER" id="PTHR47471">
    <property type="entry name" value="GYF DOMAIN-CONTAINING PROTEIN"/>
    <property type="match status" value="1"/>
</dbReference>
<feature type="compositionally biased region" description="Low complexity" evidence="1">
    <location>
        <begin position="36"/>
        <end position="55"/>
    </location>
</feature>
<dbReference type="InterPro" id="IPR035445">
    <property type="entry name" value="GYF-like_dom_sf"/>
</dbReference>
<feature type="compositionally biased region" description="Basic and acidic residues" evidence="1">
    <location>
        <begin position="123"/>
        <end position="145"/>
    </location>
</feature>
<dbReference type="SUPFAM" id="SSF55277">
    <property type="entry name" value="GYF domain"/>
    <property type="match status" value="1"/>
</dbReference>
<feature type="region of interest" description="Disordered" evidence="1">
    <location>
        <begin position="347"/>
        <end position="366"/>
    </location>
</feature>
<feature type="region of interest" description="Disordered" evidence="1">
    <location>
        <begin position="583"/>
        <end position="603"/>
    </location>
</feature>
<name>M5FTH2_DACPD</name>
<dbReference type="HOGENOM" id="CLU_394121_0_0_1"/>
<feature type="non-terminal residue" evidence="3">
    <location>
        <position position="700"/>
    </location>
</feature>
<dbReference type="AlphaFoldDB" id="M5FTH2"/>
<feature type="region of interest" description="Disordered" evidence="1">
    <location>
        <begin position="123"/>
        <end position="314"/>
    </location>
</feature>
<organism evidence="3 4">
    <name type="scientific">Dacryopinax primogenitus (strain DJM 731)</name>
    <name type="common">Brown rot fungus</name>
    <dbReference type="NCBI Taxonomy" id="1858805"/>
    <lineage>
        <taxon>Eukaryota</taxon>
        <taxon>Fungi</taxon>
        <taxon>Dikarya</taxon>
        <taxon>Basidiomycota</taxon>
        <taxon>Agaricomycotina</taxon>
        <taxon>Dacrymycetes</taxon>
        <taxon>Dacrymycetales</taxon>
        <taxon>Dacrymycetaceae</taxon>
        <taxon>Dacryopinax</taxon>
    </lineage>
</organism>
<feature type="compositionally biased region" description="Polar residues" evidence="1">
    <location>
        <begin position="56"/>
        <end position="72"/>
    </location>
</feature>
<sequence>MSTTALQFGPEWMRKAPLSTPTSAVPPTALKSDRGTIPSTSPAASTGSPLPSTAAQQLQEMEGRSSSYSSILSDFGQGPITPVTGLEEDGNRPFRYSKEQMVSVWRDGGGRGDLPIDVERWEGVTQEEGREPEAVREWNDEERRFYAGPINSEPPRRRADTLSNAPLNSPVGDRPPRERRETFGKLGDAGPPSPMREKFSSSGPFSASVRGRRREEGSGDMPSPVRARNSSFGQSFSSGTPPTPGGLGAGRRAMGTFDGVLGGGGSRDEGVWSRRKPADASGVNGTGTSSAFGERRRPLGLGSGGTEGSGNATVAWSTGTSLARHGSGDEPHIPEERDVEQATNLHQPPMEHHTSTGLPISPSPEPMVRSYEADVALNGVPSAISGLSMSADQRSIGMGMGSSRGGPSPDIPRTTSTSSISPENINWYYKDPTGQMQGPFPAPTMQEWYEGNYFPDDLLLRRDGDDFLEPLQELKRRAGPHAKLFLSIIPPRTPPNLVPVSQPIPQPYSAPVLESHPNPIYGTPNYSNMDTYASSPIVSQQPGYGIPQRQPSLDSFGPISPVVPSSVRHPSPRRTIDTLYASDATPYGAIGPSALDRERARQREREEFIRREALMTQQQQIQQQQQQQSLAPGAPVQRNGYRNDTLSRDSLYDSNAPIGNLQRMLSESGHMSHPMDQQQYLPLVNPPNYGPRFQSPIQNT</sequence>
<feature type="domain" description="GYF" evidence="2">
    <location>
        <begin position="424"/>
        <end position="475"/>
    </location>
</feature>
<gene>
    <name evidence="3" type="ORF">DACRYDRAFT_22798</name>
</gene>
<feature type="region of interest" description="Disordered" evidence="1">
    <location>
        <begin position="1"/>
        <end position="94"/>
    </location>
</feature>
<evidence type="ECO:0000256" key="1">
    <source>
        <dbReference type="SAM" id="MobiDB-lite"/>
    </source>
</evidence>
<dbReference type="InterPro" id="IPR003169">
    <property type="entry name" value="GYF"/>
</dbReference>
<dbReference type="OrthoDB" id="6415790at2759"/>
<dbReference type="PROSITE" id="PS50829">
    <property type="entry name" value="GYF"/>
    <property type="match status" value="1"/>
</dbReference>
<keyword evidence="4" id="KW-1185">Reference proteome</keyword>
<dbReference type="Gene3D" id="3.30.1490.40">
    <property type="match status" value="1"/>
</dbReference>
<dbReference type="STRING" id="1858805.M5FTH2"/>
<dbReference type="PANTHER" id="PTHR47471:SF1">
    <property type="entry name" value="PROTEIN ESSENTIAL FOR POTEXVIRUS ACCUMULATION 1"/>
    <property type="match status" value="1"/>
</dbReference>
<reference evidence="3 4" key="1">
    <citation type="journal article" date="2012" name="Science">
        <title>The Paleozoic origin of enzymatic lignin decomposition reconstructed from 31 fungal genomes.</title>
        <authorList>
            <person name="Floudas D."/>
            <person name="Binder M."/>
            <person name="Riley R."/>
            <person name="Barry K."/>
            <person name="Blanchette R.A."/>
            <person name="Henrissat B."/>
            <person name="Martinez A.T."/>
            <person name="Otillar R."/>
            <person name="Spatafora J.W."/>
            <person name="Yadav J.S."/>
            <person name="Aerts A."/>
            <person name="Benoit I."/>
            <person name="Boyd A."/>
            <person name="Carlson A."/>
            <person name="Copeland A."/>
            <person name="Coutinho P.M."/>
            <person name="de Vries R.P."/>
            <person name="Ferreira P."/>
            <person name="Findley K."/>
            <person name="Foster B."/>
            <person name="Gaskell J."/>
            <person name="Glotzer D."/>
            <person name="Gorecki P."/>
            <person name="Heitman J."/>
            <person name="Hesse C."/>
            <person name="Hori C."/>
            <person name="Igarashi K."/>
            <person name="Jurgens J.A."/>
            <person name="Kallen N."/>
            <person name="Kersten P."/>
            <person name="Kohler A."/>
            <person name="Kuees U."/>
            <person name="Kumar T.K.A."/>
            <person name="Kuo A."/>
            <person name="LaButti K."/>
            <person name="Larrondo L.F."/>
            <person name="Lindquist E."/>
            <person name="Ling A."/>
            <person name="Lombard V."/>
            <person name="Lucas S."/>
            <person name="Lundell T."/>
            <person name="Martin R."/>
            <person name="McLaughlin D.J."/>
            <person name="Morgenstern I."/>
            <person name="Morin E."/>
            <person name="Murat C."/>
            <person name="Nagy L.G."/>
            <person name="Nolan M."/>
            <person name="Ohm R.A."/>
            <person name="Patyshakuliyeva A."/>
            <person name="Rokas A."/>
            <person name="Ruiz-Duenas F.J."/>
            <person name="Sabat G."/>
            <person name="Salamov A."/>
            <person name="Samejima M."/>
            <person name="Schmutz J."/>
            <person name="Slot J.C."/>
            <person name="St John F."/>
            <person name="Stenlid J."/>
            <person name="Sun H."/>
            <person name="Sun S."/>
            <person name="Syed K."/>
            <person name="Tsang A."/>
            <person name="Wiebenga A."/>
            <person name="Young D."/>
            <person name="Pisabarro A."/>
            <person name="Eastwood D.C."/>
            <person name="Martin F."/>
            <person name="Cullen D."/>
            <person name="Grigoriev I.V."/>
            <person name="Hibbett D.S."/>
        </authorList>
    </citation>
    <scope>NUCLEOTIDE SEQUENCE [LARGE SCALE GENOMIC DNA]</scope>
    <source>
        <strain evidence="3 4">DJM-731 SS1</strain>
    </source>
</reference>
<feature type="compositionally biased region" description="Low complexity" evidence="1">
    <location>
        <begin position="617"/>
        <end position="628"/>
    </location>
</feature>
<feature type="compositionally biased region" description="Basic and acidic residues" evidence="1">
    <location>
        <begin position="266"/>
        <end position="278"/>
    </location>
</feature>
<evidence type="ECO:0000259" key="2">
    <source>
        <dbReference type="PROSITE" id="PS50829"/>
    </source>
</evidence>
<accession>M5FTH2</accession>
<evidence type="ECO:0000313" key="4">
    <source>
        <dbReference type="Proteomes" id="UP000030653"/>
    </source>
</evidence>
<feature type="compositionally biased region" description="Basic and acidic residues" evidence="1">
    <location>
        <begin position="174"/>
        <end position="183"/>
    </location>
</feature>
<feature type="region of interest" description="Disordered" evidence="1">
    <location>
        <begin position="393"/>
        <end position="423"/>
    </location>
</feature>
<feature type="compositionally biased region" description="Polar residues" evidence="1">
    <location>
        <begin position="228"/>
        <end position="238"/>
    </location>
</feature>
<proteinExistence type="predicted"/>
<dbReference type="SMART" id="SM00444">
    <property type="entry name" value="GYF"/>
    <property type="match status" value="1"/>
</dbReference>
<dbReference type="Proteomes" id="UP000030653">
    <property type="component" value="Unassembled WGS sequence"/>
</dbReference>
<dbReference type="EMBL" id="JH795865">
    <property type="protein sequence ID" value="EJU00941.1"/>
    <property type="molecule type" value="Genomic_DNA"/>
</dbReference>
<feature type="region of interest" description="Disordered" evidence="1">
    <location>
        <begin position="669"/>
        <end position="700"/>
    </location>
</feature>